<feature type="transmembrane region" description="Helical" evidence="1">
    <location>
        <begin position="178"/>
        <end position="197"/>
    </location>
</feature>
<dbReference type="EMBL" id="QDDL01000001">
    <property type="protein sequence ID" value="PVZ72156.1"/>
    <property type="molecule type" value="Genomic_DNA"/>
</dbReference>
<feature type="transmembrane region" description="Helical" evidence="1">
    <location>
        <begin position="86"/>
        <end position="108"/>
    </location>
</feature>
<dbReference type="Proteomes" id="UP000244906">
    <property type="component" value="Unassembled WGS sequence"/>
</dbReference>
<reference evidence="2 3" key="1">
    <citation type="submission" date="2018-04" db="EMBL/GenBank/DDBJ databases">
        <title>Thalassorhabdus spongiae gen. nov., sp. nov., isolated from a marine sponge in South-West Iceland.</title>
        <authorList>
            <person name="Knobloch S."/>
            <person name="Daussin A."/>
            <person name="Johannsson R."/>
            <person name="Marteinsson V.T."/>
        </authorList>
    </citation>
    <scope>NUCLEOTIDE SEQUENCE [LARGE SCALE GENOMIC DNA]</scope>
    <source>
        <strain evidence="2 3">Hp12</strain>
    </source>
</reference>
<keyword evidence="1" id="KW-1133">Transmembrane helix</keyword>
<keyword evidence="1" id="KW-0812">Transmembrane</keyword>
<protein>
    <submittedName>
        <fullName evidence="2">DUF3307 domain-containing protein</fullName>
    </submittedName>
</protein>
<evidence type="ECO:0000313" key="3">
    <source>
        <dbReference type="Proteomes" id="UP000244906"/>
    </source>
</evidence>
<evidence type="ECO:0000256" key="1">
    <source>
        <dbReference type="SAM" id="Phobius"/>
    </source>
</evidence>
<gene>
    <name evidence="2" type="ORF">DC094_03845</name>
</gene>
<sequence length="249" mass="27839">MIEIPLITSLCAVHFLCDFYLQPESWVEDKNSKKIASAKLYLHSFIQAFFAALICLSYSKPFLIVALVIFLSHAAIDLIKTLLPKSLLFFVIDQIAHLAILFTIWLALTDQFHLISDISQETLYPLTIYMLTFGLSLKPASIVISLFLSPYTHTATEEQSSQGIREAGKMIGYIERSLIIIFILAGSIASIGFLIAAKSIFRFGDLTQNNEVRKTEYVLLGTLSSVIISIVLGYVAKYLLSIPSPYILF</sequence>
<name>A0A2V1GZJ2_9GAMM</name>
<keyword evidence="1" id="KW-0472">Membrane</keyword>
<dbReference type="Pfam" id="PF11750">
    <property type="entry name" value="DUF3307"/>
    <property type="match status" value="1"/>
</dbReference>
<comment type="caution">
    <text evidence="2">The sequence shown here is derived from an EMBL/GenBank/DDBJ whole genome shotgun (WGS) entry which is preliminary data.</text>
</comment>
<feature type="transmembrane region" description="Helical" evidence="1">
    <location>
        <begin position="128"/>
        <end position="148"/>
    </location>
</feature>
<feature type="transmembrane region" description="Helical" evidence="1">
    <location>
        <begin position="217"/>
        <end position="240"/>
    </location>
</feature>
<evidence type="ECO:0000313" key="2">
    <source>
        <dbReference type="EMBL" id="PVZ72156.1"/>
    </source>
</evidence>
<dbReference type="AlphaFoldDB" id="A0A2V1GZJ2"/>
<dbReference type="RefSeq" id="WP_116685741.1">
    <property type="nucleotide sequence ID" value="NZ_CAWNYD010000001.1"/>
</dbReference>
<dbReference type="OrthoDB" id="8536716at2"/>
<accession>A0A2V1GZJ2</accession>
<keyword evidence="3" id="KW-1185">Reference proteome</keyword>
<organism evidence="2 3">
    <name type="scientific">Pelagibaculum spongiae</name>
    <dbReference type="NCBI Taxonomy" id="2080658"/>
    <lineage>
        <taxon>Bacteria</taxon>
        <taxon>Pseudomonadati</taxon>
        <taxon>Pseudomonadota</taxon>
        <taxon>Gammaproteobacteria</taxon>
        <taxon>Oceanospirillales</taxon>
        <taxon>Pelagibaculum</taxon>
    </lineage>
</organism>
<dbReference type="InterPro" id="IPR021737">
    <property type="entry name" value="Phage_phiKZ_Orf197"/>
</dbReference>
<proteinExistence type="predicted"/>